<dbReference type="Proteomes" id="UP000094112">
    <property type="component" value="Unassembled WGS sequence"/>
</dbReference>
<keyword evidence="9" id="KW-0326">Glycosidase</keyword>
<name>A0A1E3NYW8_WICAA</name>
<keyword evidence="7 14" id="KW-0378">Hydrolase</keyword>
<dbReference type="Gene3D" id="3.20.20.80">
    <property type="entry name" value="Glycosidases"/>
    <property type="match status" value="1"/>
</dbReference>
<reference evidence="14 15" key="1">
    <citation type="journal article" date="2016" name="Proc. Natl. Acad. Sci. U.S.A.">
        <title>Comparative genomics of biotechnologically important yeasts.</title>
        <authorList>
            <person name="Riley R."/>
            <person name="Haridas S."/>
            <person name="Wolfe K.H."/>
            <person name="Lopes M.R."/>
            <person name="Hittinger C.T."/>
            <person name="Goeker M."/>
            <person name="Salamov A.A."/>
            <person name="Wisecaver J.H."/>
            <person name="Long T.M."/>
            <person name="Calvey C.H."/>
            <person name="Aerts A.L."/>
            <person name="Barry K.W."/>
            <person name="Choi C."/>
            <person name="Clum A."/>
            <person name="Coughlan A.Y."/>
            <person name="Deshpande S."/>
            <person name="Douglass A.P."/>
            <person name="Hanson S.J."/>
            <person name="Klenk H.-P."/>
            <person name="LaButti K.M."/>
            <person name="Lapidus A."/>
            <person name="Lindquist E.A."/>
            <person name="Lipzen A.M."/>
            <person name="Meier-Kolthoff J.P."/>
            <person name="Ohm R.A."/>
            <person name="Otillar R.P."/>
            <person name="Pangilinan J.L."/>
            <person name="Peng Y."/>
            <person name="Rokas A."/>
            <person name="Rosa C.A."/>
            <person name="Scheuner C."/>
            <person name="Sibirny A.A."/>
            <person name="Slot J.C."/>
            <person name="Stielow J.B."/>
            <person name="Sun H."/>
            <person name="Kurtzman C.P."/>
            <person name="Blackwell M."/>
            <person name="Grigoriev I.V."/>
            <person name="Jeffries T.W."/>
        </authorList>
    </citation>
    <scope>NUCLEOTIDE SEQUENCE [LARGE SCALE GENOMIC DNA]</scope>
    <source>
        <strain evidence="15">ATCC 58044 / CBS 1984 / NCYC 433 / NRRL Y-366-8</strain>
    </source>
</reference>
<dbReference type="GO" id="GO:0000747">
    <property type="term" value="P:conjugation with cellular fusion"/>
    <property type="evidence" value="ECO:0007669"/>
    <property type="project" value="UniProtKB-ARBA"/>
</dbReference>
<comment type="similarity">
    <text evidence="2">Belongs to the glycosyl hydrolase 17 family.</text>
</comment>
<comment type="subcellular location">
    <subcellularLocation>
        <location evidence="1">Secreted</location>
        <location evidence="1">Cell wall</location>
    </subcellularLocation>
</comment>
<dbReference type="FunFam" id="3.20.20.80:FF:000111">
    <property type="entry name" value="Soluble cell wall protein"/>
    <property type="match status" value="1"/>
</dbReference>
<evidence type="ECO:0000256" key="13">
    <source>
        <dbReference type="SAM" id="SignalP"/>
    </source>
</evidence>
<feature type="chain" id="PRO_5009133593" evidence="13">
    <location>
        <begin position="23"/>
        <end position="391"/>
    </location>
</feature>
<dbReference type="STRING" id="683960.A0A1E3NYW8"/>
<dbReference type="InterPro" id="IPR017853">
    <property type="entry name" value="GH"/>
</dbReference>
<feature type="signal peptide" evidence="13">
    <location>
        <begin position="1"/>
        <end position="22"/>
    </location>
</feature>
<comment type="function">
    <text evidence="11">Glucanases possibly play a role in cell expansion during growth, in cell-cell fusion during mating, and in spore release during sporulation.</text>
</comment>
<dbReference type="RefSeq" id="XP_019037618.1">
    <property type="nucleotide sequence ID" value="XM_019185892.1"/>
</dbReference>
<dbReference type="InterPro" id="IPR050732">
    <property type="entry name" value="Beta-glucan_modifiers"/>
</dbReference>
<dbReference type="GeneID" id="30203138"/>
<evidence type="ECO:0000256" key="2">
    <source>
        <dbReference type="ARBA" id="ARBA00008773"/>
    </source>
</evidence>
<feature type="compositionally biased region" description="Polar residues" evidence="12">
    <location>
        <begin position="91"/>
        <end position="101"/>
    </location>
</feature>
<dbReference type="GO" id="GO:0009986">
    <property type="term" value="C:cell surface"/>
    <property type="evidence" value="ECO:0007669"/>
    <property type="project" value="TreeGrafter"/>
</dbReference>
<keyword evidence="4" id="KW-0964">Secreted</keyword>
<keyword evidence="8" id="KW-0325">Glycoprotein</keyword>
<dbReference type="GO" id="GO:0042973">
    <property type="term" value="F:glucan endo-1,3-beta-D-glucosidase activity"/>
    <property type="evidence" value="ECO:0007669"/>
    <property type="project" value="TreeGrafter"/>
</dbReference>
<evidence type="ECO:0000313" key="14">
    <source>
        <dbReference type="EMBL" id="ODQ58411.1"/>
    </source>
</evidence>
<dbReference type="SUPFAM" id="SSF51445">
    <property type="entry name" value="(Trans)glycosidases"/>
    <property type="match status" value="1"/>
</dbReference>
<evidence type="ECO:0000256" key="6">
    <source>
        <dbReference type="ARBA" id="ARBA00022729"/>
    </source>
</evidence>
<evidence type="ECO:0000256" key="4">
    <source>
        <dbReference type="ARBA" id="ARBA00022525"/>
    </source>
</evidence>
<gene>
    <name evidence="14" type="ORF">WICANDRAFT_85453</name>
</gene>
<dbReference type="AlphaFoldDB" id="A0A1E3NYW8"/>
<proteinExistence type="inferred from homology"/>
<feature type="region of interest" description="Disordered" evidence="12">
    <location>
        <begin position="89"/>
        <end position="138"/>
    </location>
</feature>
<dbReference type="InterPro" id="IPR000490">
    <property type="entry name" value="Glyco_hydro_17"/>
</dbReference>
<sequence>MLFSSLIKSAAVAAALIGSTVAQPVQHAHNQHKRGVVVVTQTETVVVTAGQNQVVGGQSTTLTFSTVDTALGAPSSLSTTVTRGAPVADASSGSFSYSADPSTTTLSSSTGNGESSTAPSSSTSSAASVPSSSGSFKSGKGITYSPYTSSGQCKSLSEVQSDFENIKGYEVVRLYGVDCNQVENVLQAKADGQKVFLGIFFVDSIEAGCNQIADAVEKYASWDDVYTVSIGNELVNGGQASVSQVGQYVKAGRSALSSRGYNGPVVSVDTFIATINNPGLCEFSDYIAVNAHAYFDQNTVAEDAGEWLLLQIQRVWTACGANKNVFVTETGWPSRGDTYGKAVASKEAQTAAIDSIKSAVGDDAILFNAYNDLWKAPGAQNCEQYWGLYSN</sequence>
<evidence type="ECO:0000256" key="12">
    <source>
        <dbReference type="SAM" id="MobiDB-lite"/>
    </source>
</evidence>
<organism evidence="14 15">
    <name type="scientific">Wickerhamomyces anomalus (strain ATCC 58044 / CBS 1984 / NCYC 433 / NRRL Y-366-8)</name>
    <name type="common">Yeast</name>
    <name type="synonym">Hansenula anomala</name>
    <dbReference type="NCBI Taxonomy" id="683960"/>
    <lineage>
        <taxon>Eukaryota</taxon>
        <taxon>Fungi</taxon>
        <taxon>Dikarya</taxon>
        <taxon>Ascomycota</taxon>
        <taxon>Saccharomycotina</taxon>
        <taxon>Saccharomycetes</taxon>
        <taxon>Phaffomycetales</taxon>
        <taxon>Wickerhamomycetaceae</taxon>
        <taxon>Wickerhamomyces</taxon>
    </lineage>
</organism>
<dbReference type="GO" id="GO:0009277">
    <property type="term" value="C:fungal-type cell wall"/>
    <property type="evidence" value="ECO:0007669"/>
    <property type="project" value="TreeGrafter"/>
</dbReference>
<evidence type="ECO:0000256" key="7">
    <source>
        <dbReference type="ARBA" id="ARBA00022801"/>
    </source>
</evidence>
<dbReference type="GO" id="GO:0005975">
    <property type="term" value="P:carbohydrate metabolic process"/>
    <property type="evidence" value="ECO:0007669"/>
    <property type="project" value="InterPro"/>
</dbReference>
<evidence type="ECO:0000256" key="5">
    <source>
        <dbReference type="ARBA" id="ARBA00022685"/>
    </source>
</evidence>
<evidence type="ECO:0000256" key="3">
    <source>
        <dbReference type="ARBA" id="ARBA00022512"/>
    </source>
</evidence>
<evidence type="ECO:0000256" key="10">
    <source>
        <dbReference type="ARBA" id="ARBA00023316"/>
    </source>
</evidence>
<keyword evidence="15" id="KW-1185">Reference proteome</keyword>
<evidence type="ECO:0000256" key="8">
    <source>
        <dbReference type="ARBA" id="ARBA00023180"/>
    </source>
</evidence>
<accession>A0A1E3NYW8</accession>
<evidence type="ECO:0000256" key="9">
    <source>
        <dbReference type="ARBA" id="ARBA00023295"/>
    </source>
</evidence>
<evidence type="ECO:0000256" key="11">
    <source>
        <dbReference type="ARBA" id="ARBA00056660"/>
    </source>
</evidence>
<dbReference type="PANTHER" id="PTHR16631:SF14">
    <property type="entry name" value="FAMILY 17 GLUCOSIDASE SCW10-RELATED"/>
    <property type="match status" value="1"/>
</dbReference>
<evidence type="ECO:0000313" key="15">
    <source>
        <dbReference type="Proteomes" id="UP000094112"/>
    </source>
</evidence>
<dbReference type="PANTHER" id="PTHR16631">
    <property type="entry name" value="GLUCAN 1,3-BETA-GLUCOSIDASE"/>
    <property type="match status" value="1"/>
</dbReference>
<protein>
    <submittedName>
        <fullName evidence="14">Glycoside hydrolase family 17 protein</fullName>
    </submittedName>
</protein>
<dbReference type="OrthoDB" id="941679at2759"/>
<dbReference type="GO" id="GO:0071555">
    <property type="term" value="P:cell wall organization"/>
    <property type="evidence" value="ECO:0007669"/>
    <property type="project" value="UniProtKB-KW"/>
</dbReference>
<evidence type="ECO:0000256" key="1">
    <source>
        <dbReference type="ARBA" id="ARBA00004191"/>
    </source>
</evidence>
<keyword evidence="3" id="KW-0134">Cell wall</keyword>
<dbReference type="GO" id="GO:0005576">
    <property type="term" value="C:extracellular region"/>
    <property type="evidence" value="ECO:0007669"/>
    <property type="project" value="TreeGrafter"/>
</dbReference>
<keyword evidence="10" id="KW-0961">Cell wall biogenesis/degradation</keyword>
<keyword evidence="6 13" id="KW-0732">Signal</keyword>
<dbReference type="EMBL" id="KV454212">
    <property type="protein sequence ID" value="ODQ58411.1"/>
    <property type="molecule type" value="Genomic_DNA"/>
</dbReference>
<keyword evidence="5" id="KW-0165">Cleavage on pair of basic residues</keyword>
<dbReference type="PROSITE" id="PS00587">
    <property type="entry name" value="GLYCOSYL_HYDROL_F17"/>
    <property type="match status" value="1"/>
</dbReference>
<feature type="compositionally biased region" description="Low complexity" evidence="12">
    <location>
        <begin position="102"/>
        <end position="138"/>
    </location>
</feature>